<feature type="compositionally biased region" description="Gly residues" evidence="1">
    <location>
        <begin position="7"/>
        <end position="16"/>
    </location>
</feature>
<proteinExistence type="predicted"/>
<gene>
    <name evidence="2" type="ORF">ZEAMMB73_Zm00001d033404</name>
</gene>
<evidence type="ECO:0000313" key="2">
    <source>
        <dbReference type="EMBL" id="ONM07558.1"/>
    </source>
</evidence>
<keyword evidence="2" id="KW-0238">DNA-binding</keyword>
<feature type="region of interest" description="Disordered" evidence="1">
    <location>
        <begin position="1"/>
        <end position="59"/>
    </location>
</feature>
<reference evidence="2" key="1">
    <citation type="submission" date="2015-12" db="EMBL/GenBank/DDBJ databases">
        <title>Update maize B73 reference genome by single molecule sequencing technologies.</title>
        <authorList>
            <consortium name="Maize Genome Sequencing Project"/>
            <person name="Ware D."/>
        </authorList>
    </citation>
    <scope>NUCLEOTIDE SEQUENCE [LARGE SCALE GENOMIC DNA]</scope>
    <source>
        <tissue evidence="2">Seedling</tissue>
    </source>
</reference>
<dbReference type="GO" id="GO:0003677">
    <property type="term" value="F:DNA binding"/>
    <property type="evidence" value="ECO:0007669"/>
    <property type="project" value="UniProtKB-KW"/>
</dbReference>
<protein>
    <submittedName>
        <fullName evidence="2">Homeobox protein knotted-1-like 1</fullName>
    </submittedName>
</protein>
<keyword evidence="2" id="KW-0371">Homeobox</keyword>
<name>A0A1D6KYU9_MAIZE</name>
<organism evidence="2">
    <name type="scientific">Zea mays</name>
    <name type="common">Maize</name>
    <dbReference type="NCBI Taxonomy" id="4577"/>
    <lineage>
        <taxon>Eukaryota</taxon>
        <taxon>Viridiplantae</taxon>
        <taxon>Streptophyta</taxon>
        <taxon>Embryophyta</taxon>
        <taxon>Tracheophyta</taxon>
        <taxon>Spermatophyta</taxon>
        <taxon>Magnoliopsida</taxon>
        <taxon>Liliopsida</taxon>
        <taxon>Poales</taxon>
        <taxon>Poaceae</taxon>
        <taxon>PACMAD clade</taxon>
        <taxon>Panicoideae</taxon>
        <taxon>Andropogonodae</taxon>
        <taxon>Andropogoneae</taxon>
        <taxon>Tripsacinae</taxon>
        <taxon>Zea</taxon>
    </lineage>
</organism>
<dbReference type="AlphaFoldDB" id="A0A1D6KYU9"/>
<accession>A0A1D6KYU9</accession>
<sequence>MALSLGAGEGGAGGVDGARREADQQLVHQPAEAPLEAGAADDGARHTRLQDGPARRRCF</sequence>
<dbReference type="EMBL" id="CM007647">
    <property type="protein sequence ID" value="ONM07558.1"/>
    <property type="molecule type" value="Genomic_DNA"/>
</dbReference>
<evidence type="ECO:0000256" key="1">
    <source>
        <dbReference type="SAM" id="MobiDB-lite"/>
    </source>
</evidence>